<evidence type="ECO:0000259" key="1">
    <source>
        <dbReference type="PROSITE" id="PS51704"/>
    </source>
</evidence>
<dbReference type="EMBL" id="FNTX01000002">
    <property type="protein sequence ID" value="SEE82805.1"/>
    <property type="molecule type" value="Genomic_DNA"/>
</dbReference>
<dbReference type="Pfam" id="PF03009">
    <property type="entry name" value="GDPD"/>
    <property type="match status" value="1"/>
</dbReference>
<dbReference type="InterPro" id="IPR030395">
    <property type="entry name" value="GP_PDE_dom"/>
</dbReference>
<dbReference type="Proteomes" id="UP000199220">
    <property type="component" value="Unassembled WGS sequence"/>
</dbReference>
<evidence type="ECO:0000313" key="3">
    <source>
        <dbReference type="Proteomes" id="UP000199220"/>
    </source>
</evidence>
<gene>
    <name evidence="2" type="ORF">SAMN04488554_3083</name>
</gene>
<sequence length="243" mass="25979">MPCFIVGHRGAADLAPENTLAAMAAAVQVGTHELETDLRLSRDGEIVIMHDETVDRTTDGHGTVNDLTLAELRELDAGNGEQVPTFAEVLDATSIPLQIEIKDPTVIEPLLELLRTRPGDVDRLRPTSFERDSVQRMAAGLPQATVGLISKASPTSLLDEAADLGARRVLVGYEAVTEAFIETAHARGFRVDLWPITTPEQVRRTVDLGADGFTTDDPRIVGAAGYAVTPHGLVDIGASERGA</sequence>
<dbReference type="PROSITE" id="PS51704">
    <property type="entry name" value="GP_PDE"/>
    <property type="match status" value="1"/>
</dbReference>
<feature type="domain" description="GP-PDE" evidence="1">
    <location>
        <begin position="3"/>
        <end position="225"/>
    </location>
</feature>
<keyword evidence="3" id="KW-1185">Reference proteome</keyword>
<dbReference type="Gene3D" id="3.20.20.190">
    <property type="entry name" value="Phosphatidylinositol (PI) phosphodiesterase"/>
    <property type="match status" value="1"/>
</dbReference>
<dbReference type="AlphaFoldDB" id="A0A1H5M0B3"/>
<dbReference type="RefSeq" id="WP_175477135.1">
    <property type="nucleotide sequence ID" value="NZ_FNTX01000002.1"/>
</dbReference>
<protein>
    <submittedName>
        <fullName evidence="2">Glycerophosphoryl diester phosphodiesterase</fullName>
    </submittedName>
</protein>
<proteinExistence type="predicted"/>
<dbReference type="PANTHER" id="PTHR46211">
    <property type="entry name" value="GLYCEROPHOSPHORYL DIESTER PHOSPHODIESTERASE"/>
    <property type="match status" value="1"/>
</dbReference>
<dbReference type="GO" id="GO:0006629">
    <property type="term" value="P:lipid metabolic process"/>
    <property type="evidence" value="ECO:0007669"/>
    <property type="project" value="InterPro"/>
</dbReference>
<dbReference type="InterPro" id="IPR017946">
    <property type="entry name" value="PLC-like_Pdiesterase_TIM-brl"/>
</dbReference>
<dbReference type="SUPFAM" id="SSF51695">
    <property type="entry name" value="PLC-like phosphodiesterases"/>
    <property type="match status" value="1"/>
</dbReference>
<reference evidence="3" key="1">
    <citation type="submission" date="2016-10" db="EMBL/GenBank/DDBJ databases">
        <authorList>
            <person name="Varghese N."/>
            <person name="Submissions S."/>
        </authorList>
    </citation>
    <scope>NUCLEOTIDE SEQUENCE [LARGE SCALE GENOMIC DNA]</scope>
    <source>
        <strain evidence="3">DSM 21368</strain>
    </source>
</reference>
<organism evidence="2 3">
    <name type="scientific">Ruania alba</name>
    <dbReference type="NCBI Taxonomy" id="648782"/>
    <lineage>
        <taxon>Bacteria</taxon>
        <taxon>Bacillati</taxon>
        <taxon>Actinomycetota</taxon>
        <taxon>Actinomycetes</taxon>
        <taxon>Micrococcales</taxon>
        <taxon>Ruaniaceae</taxon>
        <taxon>Ruania</taxon>
    </lineage>
</organism>
<dbReference type="GO" id="GO:0008081">
    <property type="term" value="F:phosphoric diester hydrolase activity"/>
    <property type="evidence" value="ECO:0007669"/>
    <property type="project" value="InterPro"/>
</dbReference>
<name>A0A1H5M0B3_9MICO</name>
<dbReference type="STRING" id="648782.SAMN04488554_3083"/>
<dbReference type="PANTHER" id="PTHR46211:SF1">
    <property type="entry name" value="GLYCEROPHOSPHODIESTER PHOSPHODIESTERASE, CYTOPLASMIC"/>
    <property type="match status" value="1"/>
</dbReference>
<evidence type="ECO:0000313" key="2">
    <source>
        <dbReference type="EMBL" id="SEE82805.1"/>
    </source>
</evidence>
<accession>A0A1H5M0B3</accession>